<dbReference type="KEGG" id="caul:KCG34_24220"/>
<protein>
    <submittedName>
        <fullName evidence="3">Tetratricopeptide repeat protein</fullName>
    </submittedName>
</protein>
<gene>
    <name evidence="3" type="ORF">KCG34_24220</name>
</gene>
<feature type="region of interest" description="Disordered" evidence="2">
    <location>
        <begin position="1"/>
        <end position="20"/>
    </location>
</feature>
<dbReference type="Pfam" id="PF13432">
    <property type="entry name" value="TPR_16"/>
    <property type="match status" value="2"/>
</dbReference>
<dbReference type="InterPro" id="IPR011990">
    <property type="entry name" value="TPR-like_helical_dom_sf"/>
</dbReference>
<dbReference type="SMART" id="SM00028">
    <property type="entry name" value="TPR"/>
    <property type="match status" value="6"/>
</dbReference>
<organism evidence="3 4">
    <name type="scientific">Phenylobacterium montanum</name>
    <dbReference type="NCBI Taxonomy" id="2823693"/>
    <lineage>
        <taxon>Bacteria</taxon>
        <taxon>Pseudomonadati</taxon>
        <taxon>Pseudomonadota</taxon>
        <taxon>Alphaproteobacteria</taxon>
        <taxon>Caulobacterales</taxon>
        <taxon>Caulobacteraceae</taxon>
        <taxon>Phenylobacterium</taxon>
    </lineage>
</organism>
<accession>A0A975IUS6</accession>
<proteinExistence type="predicted"/>
<dbReference type="PROSITE" id="PS50005">
    <property type="entry name" value="TPR"/>
    <property type="match status" value="2"/>
</dbReference>
<feature type="repeat" description="TPR" evidence="1">
    <location>
        <begin position="92"/>
        <end position="125"/>
    </location>
</feature>
<feature type="repeat" description="TPR" evidence="1">
    <location>
        <begin position="194"/>
        <end position="227"/>
    </location>
</feature>
<dbReference type="SUPFAM" id="SSF48452">
    <property type="entry name" value="TPR-like"/>
    <property type="match status" value="1"/>
</dbReference>
<dbReference type="PANTHER" id="PTHR44809">
    <property type="match status" value="1"/>
</dbReference>
<dbReference type="Gene3D" id="1.25.40.10">
    <property type="entry name" value="Tetratricopeptide repeat domain"/>
    <property type="match status" value="1"/>
</dbReference>
<evidence type="ECO:0000313" key="3">
    <source>
        <dbReference type="EMBL" id="QUD88098.1"/>
    </source>
</evidence>
<dbReference type="RefSeq" id="WP_211938149.1">
    <property type="nucleotide sequence ID" value="NZ_CP073078.1"/>
</dbReference>
<dbReference type="EMBL" id="CP073078">
    <property type="protein sequence ID" value="QUD88098.1"/>
    <property type="molecule type" value="Genomic_DNA"/>
</dbReference>
<sequence length="602" mass="65324">MSSSRQNMAPQPAAEPLTDETPAVVAPGFIESGLGEAASAEAMQRIDEAVANLRAIAIQPLLEKAVVAFRIDDWQGAAEWALKALARDERSGYGWYLLALAREKIGDFKTAITCYESALALLPNHADVANDLGRLALRLGRTETAAQLFSIYHAANPTCAQGANNLACALRDLQDYDGAIGVIRPAILANPESGILWNTLGTILSQQGRSAEAATFYAEALRFEPNFAKARYNLANAKMEQGDAQGALVDCDLALTAATLPSDRAMMRLARSTILLCQGRVAEGWEAYEARLDPSIAGAVKYVIDRPAWNPGDDLHGKSLLLIGEQGLGDEVMFANIVPDVLEALGPEGRLTLAVEPRLIPLFRRAFPAATVGPHVTGRFEGHGFRAAPFIDPSSIDYWAPMAAPLRQVRASVDAFPKRDRYMQADPARVEHWRRVLDDLPGARVGVLWKSLKLDGARQRGFSPFEQWRPILTTPGVSFVNLQYGECQAELLQAREELGVEIWQPPGVDLKQDLDEVAALCCALDLVLGPSNATSNIGGACGALTWLIAPPSAWPLLGTDFHPWYPKARIFFARGFLSWDKLMPEIAEALMAEIPSLVAARG</sequence>
<dbReference type="InterPro" id="IPR019734">
    <property type="entry name" value="TPR_rpt"/>
</dbReference>
<dbReference type="SUPFAM" id="SSF53756">
    <property type="entry name" value="UDP-Glycosyltransferase/glycogen phosphorylase"/>
    <property type="match status" value="1"/>
</dbReference>
<dbReference type="AlphaFoldDB" id="A0A975IUS6"/>
<dbReference type="InterPro" id="IPR052943">
    <property type="entry name" value="TMTC_O-mannosyl-trnsfr"/>
</dbReference>
<keyword evidence="1" id="KW-0802">TPR repeat</keyword>
<keyword evidence="4" id="KW-1185">Reference proteome</keyword>
<evidence type="ECO:0000256" key="1">
    <source>
        <dbReference type="PROSITE-ProRule" id="PRU00339"/>
    </source>
</evidence>
<reference evidence="3" key="1">
    <citation type="submission" date="2021-04" db="EMBL/GenBank/DDBJ databases">
        <title>The complete genome sequence of Caulobacter sp. S6.</title>
        <authorList>
            <person name="Tang Y."/>
            <person name="Ouyang W."/>
            <person name="Liu Q."/>
            <person name="Huang B."/>
            <person name="Guo Z."/>
            <person name="Lei P."/>
        </authorList>
    </citation>
    <scope>NUCLEOTIDE SEQUENCE</scope>
    <source>
        <strain evidence="3">S6</strain>
    </source>
</reference>
<name>A0A975IUS6_9CAUL</name>
<evidence type="ECO:0000256" key="2">
    <source>
        <dbReference type="SAM" id="MobiDB-lite"/>
    </source>
</evidence>
<dbReference type="Proteomes" id="UP000676409">
    <property type="component" value="Chromosome"/>
</dbReference>
<dbReference type="PANTHER" id="PTHR44809:SF1">
    <property type="entry name" value="PROTEIN O-MANNOSYL-TRANSFERASE TMTC1"/>
    <property type="match status" value="1"/>
</dbReference>
<evidence type="ECO:0000313" key="4">
    <source>
        <dbReference type="Proteomes" id="UP000676409"/>
    </source>
</evidence>